<dbReference type="GeneID" id="43595410"/>
<evidence type="ECO:0000256" key="2">
    <source>
        <dbReference type="SAM" id="MobiDB-lite"/>
    </source>
</evidence>
<keyword evidence="1" id="KW-0862">Zinc</keyword>
<evidence type="ECO:0000313" key="4">
    <source>
        <dbReference type="EMBL" id="RDL38221.1"/>
    </source>
</evidence>
<dbReference type="PROSITE" id="PS00028">
    <property type="entry name" value="ZINC_FINGER_C2H2_1"/>
    <property type="match status" value="1"/>
</dbReference>
<proteinExistence type="predicted"/>
<keyword evidence="1" id="KW-0479">Metal-binding</keyword>
<accession>A0A370TRS9</accession>
<protein>
    <recommendedName>
        <fullName evidence="3">C2H2-type domain-containing protein</fullName>
    </recommendedName>
</protein>
<dbReference type="AlphaFoldDB" id="A0A370TRS9"/>
<dbReference type="PROSITE" id="PS50157">
    <property type="entry name" value="ZINC_FINGER_C2H2_2"/>
    <property type="match status" value="1"/>
</dbReference>
<dbReference type="EMBL" id="NPIC01000002">
    <property type="protein sequence ID" value="RDL38221.1"/>
    <property type="molecule type" value="Genomic_DNA"/>
</dbReference>
<dbReference type="Gene3D" id="3.30.160.60">
    <property type="entry name" value="Classic Zinc Finger"/>
    <property type="match status" value="1"/>
</dbReference>
<dbReference type="RefSeq" id="XP_031870877.1">
    <property type="nucleotide sequence ID" value="XM_032011184.1"/>
</dbReference>
<evidence type="ECO:0000313" key="5">
    <source>
        <dbReference type="Proteomes" id="UP000254866"/>
    </source>
</evidence>
<dbReference type="SMART" id="SM00355">
    <property type="entry name" value="ZnF_C2H2"/>
    <property type="match status" value="2"/>
</dbReference>
<reference evidence="4 5" key="1">
    <citation type="journal article" date="2018" name="IMA Fungus">
        <title>IMA Genome-F 9: Draft genome sequence of Annulohypoxylon stygium, Aspergillus mulundensis, Berkeleyomyces basicola (syn. Thielaviopsis basicola), Ceratocystis smalleyi, two Cercospora beticola strains, Coleophoma cylindrospora, Fusarium fracticaudum, Phialophora cf. hyalina, and Morchella septimelata.</title>
        <authorList>
            <person name="Wingfield B.D."/>
            <person name="Bills G.F."/>
            <person name="Dong Y."/>
            <person name="Huang W."/>
            <person name="Nel W.J."/>
            <person name="Swalarsk-Parry B.S."/>
            <person name="Vaghefi N."/>
            <person name="Wilken P.M."/>
            <person name="An Z."/>
            <person name="de Beer Z.W."/>
            <person name="De Vos L."/>
            <person name="Chen L."/>
            <person name="Duong T.A."/>
            <person name="Gao Y."/>
            <person name="Hammerbacher A."/>
            <person name="Kikkert J.R."/>
            <person name="Li Y."/>
            <person name="Li H."/>
            <person name="Li K."/>
            <person name="Li Q."/>
            <person name="Liu X."/>
            <person name="Ma X."/>
            <person name="Naidoo K."/>
            <person name="Pethybridge S.J."/>
            <person name="Sun J."/>
            <person name="Steenkamp E.T."/>
            <person name="van der Nest M.A."/>
            <person name="van Wyk S."/>
            <person name="Wingfield M.J."/>
            <person name="Xiong C."/>
            <person name="Yue Q."/>
            <person name="Zhang X."/>
        </authorList>
    </citation>
    <scope>NUCLEOTIDE SEQUENCE [LARGE SCALE GENOMIC DNA]</scope>
    <source>
        <strain evidence="4 5">BP 5553</strain>
    </source>
</reference>
<feature type="compositionally biased region" description="Polar residues" evidence="2">
    <location>
        <begin position="274"/>
        <end position="287"/>
    </location>
</feature>
<dbReference type="GO" id="GO:0008270">
    <property type="term" value="F:zinc ion binding"/>
    <property type="evidence" value="ECO:0007669"/>
    <property type="project" value="UniProtKB-KW"/>
</dbReference>
<dbReference type="InterPro" id="IPR013087">
    <property type="entry name" value="Znf_C2H2_type"/>
</dbReference>
<feature type="region of interest" description="Disordered" evidence="2">
    <location>
        <begin position="267"/>
        <end position="301"/>
    </location>
</feature>
<gene>
    <name evidence="4" type="ORF">BP5553_02561</name>
</gene>
<organism evidence="4 5">
    <name type="scientific">Venustampulla echinocandica</name>
    <dbReference type="NCBI Taxonomy" id="2656787"/>
    <lineage>
        <taxon>Eukaryota</taxon>
        <taxon>Fungi</taxon>
        <taxon>Dikarya</taxon>
        <taxon>Ascomycota</taxon>
        <taxon>Pezizomycotina</taxon>
        <taxon>Leotiomycetes</taxon>
        <taxon>Helotiales</taxon>
        <taxon>Pleuroascaceae</taxon>
        <taxon>Venustampulla</taxon>
    </lineage>
</organism>
<evidence type="ECO:0000259" key="3">
    <source>
        <dbReference type="PROSITE" id="PS50157"/>
    </source>
</evidence>
<name>A0A370TRS9_9HELO</name>
<evidence type="ECO:0000256" key="1">
    <source>
        <dbReference type="PROSITE-ProRule" id="PRU00042"/>
    </source>
</evidence>
<keyword evidence="1" id="KW-0863">Zinc-finger</keyword>
<keyword evidence="5" id="KW-1185">Reference proteome</keyword>
<comment type="caution">
    <text evidence="4">The sequence shown here is derived from an EMBL/GenBank/DDBJ whole genome shotgun (WGS) entry which is preliminary data.</text>
</comment>
<dbReference type="Proteomes" id="UP000254866">
    <property type="component" value="Unassembled WGS sequence"/>
</dbReference>
<sequence length="301" mass="32947">MEGVVYDGQVPQGGDDTTAIDALATVCVQEAYRLRESEDTTKLNVLASMCADAPRAEPAAQPQEDDVVMTDLPDDTTAKVEYFGKEAKEDADGSSSDGYNSDDTFVVQRPSEEVQLAQQQVHYAQNRVVYTNAEVDGFQQLVNAGQAILVRAEKRLEFDQGSLEIAKAGHKVAQEQLENAQEKADMVITGADDDEDEDNTPDEVKDPCPRCNKLVKDLEAHMALVHGNSRKLRLEAMSRATRAVLSGTAVDYPCPWCKNVYKNSTSLGKHMASKHSSGPQQHPNQEAQGRARGHQQDLSRG</sequence>
<feature type="domain" description="C2H2-type" evidence="3">
    <location>
        <begin position="252"/>
        <end position="280"/>
    </location>
</feature>